<reference evidence="1 2" key="1">
    <citation type="submission" date="2023-10" db="EMBL/GenBank/DDBJ databases">
        <title>179-bfca-hs.</title>
        <authorList>
            <person name="Miliotis G."/>
            <person name="Sengupta P."/>
            <person name="Hameed A."/>
            <person name="Chuvochina M."/>
            <person name="Mcdonagh F."/>
            <person name="Simpson A.C."/>
            <person name="Singh N.K."/>
            <person name="Rekha P.D."/>
            <person name="Raman K."/>
            <person name="Hugenholtz P."/>
            <person name="Venkateswaran K."/>
        </authorList>
    </citation>
    <scope>NUCLEOTIDE SEQUENCE [LARGE SCALE GENOMIC DNA]</scope>
    <source>
        <strain evidence="1 2">179-BFC-A-HS</strain>
    </source>
</reference>
<dbReference type="RefSeq" id="WP_306066950.1">
    <property type="nucleotide sequence ID" value="NZ_JAROCA020000001.1"/>
</dbReference>
<gene>
    <name evidence="1" type="ORF">P5G51_000360</name>
</gene>
<dbReference type="InterPro" id="IPR009881">
    <property type="entry name" value="DUF1433"/>
</dbReference>
<dbReference type="Gene3D" id="3.10.450.130">
    <property type="entry name" value="folded 79 residue fragment of lin0334 like domains"/>
    <property type="match status" value="1"/>
</dbReference>
<keyword evidence="2" id="KW-1185">Reference proteome</keyword>
<dbReference type="PROSITE" id="PS51257">
    <property type="entry name" value="PROKAR_LIPOPROTEIN"/>
    <property type="match status" value="1"/>
</dbReference>
<name>A0ABU5CCM4_9BACI</name>
<comment type="caution">
    <text evidence="1">The sequence shown here is derived from an EMBL/GenBank/DDBJ whole genome shotgun (WGS) entry which is preliminary data.</text>
</comment>
<dbReference type="EMBL" id="JAROCA020000001">
    <property type="protein sequence ID" value="MDY0404068.1"/>
    <property type="molecule type" value="Genomic_DNA"/>
</dbReference>
<sequence length="111" mass="12278">MRAIYVFAVLSLIILLGGCFDSQKYDDATIEKAKKTVESYIRNNYEDIETVTFDDGDYSSPMGGMMIDGTVNGKAGFSASIDEESFEVGSMGLKKGFPPLKEECKKKICDY</sequence>
<evidence type="ECO:0000313" key="1">
    <source>
        <dbReference type="EMBL" id="MDY0404068.1"/>
    </source>
</evidence>
<protein>
    <submittedName>
        <fullName evidence="1">DUF1433 domain-containing protein</fullName>
    </submittedName>
</protein>
<accession>A0ABU5CCM4</accession>
<evidence type="ECO:0000313" key="2">
    <source>
        <dbReference type="Proteomes" id="UP001228376"/>
    </source>
</evidence>
<organism evidence="1 2">
    <name type="scientific">Tigheibacillus jepli</name>
    <dbReference type="NCBI Taxonomy" id="3035914"/>
    <lineage>
        <taxon>Bacteria</taxon>
        <taxon>Bacillati</taxon>
        <taxon>Bacillota</taxon>
        <taxon>Bacilli</taxon>
        <taxon>Bacillales</taxon>
        <taxon>Bacillaceae</taxon>
        <taxon>Tigheibacillus</taxon>
    </lineage>
</organism>
<proteinExistence type="predicted"/>
<dbReference type="Pfam" id="PF07252">
    <property type="entry name" value="DUF1433"/>
    <property type="match status" value="1"/>
</dbReference>
<dbReference type="Proteomes" id="UP001228376">
    <property type="component" value="Unassembled WGS sequence"/>
</dbReference>